<dbReference type="EC" id="3.2.1.17" evidence="4"/>
<dbReference type="InterPro" id="IPR023346">
    <property type="entry name" value="Lysozyme-like_dom_sf"/>
</dbReference>
<sequence length="95" mass="10767">MTLGPINVAAKSQMVSRLIGRYNSASSIKFADLPAKWQTVIASAEFQYGSLQAKGQGYWGYVTTQNWKEAKAELRDYGDKYPTRRNREADYVESH</sequence>
<protein>
    <submittedName>
        <fullName evidence="4">Pesticin C-terminus-like muramidase</fullName>
        <ecNumber evidence="4">3.2.1.17</ecNumber>
    </submittedName>
</protein>
<comment type="caution">
    <text evidence="4">The sequence shown here is derived from an EMBL/GenBank/DDBJ whole genome shotgun (WGS) entry which is preliminary data.</text>
</comment>
<keyword evidence="2" id="KW-0081">Bacteriolytic enzyme</keyword>
<dbReference type="InterPro" id="IPR023347">
    <property type="entry name" value="Lysozyme_dom_sf"/>
</dbReference>
<dbReference type="EMBL" id="JAUYVT010000011">
    <property type="protein sequence ID" value="MDP2565431.1"/>
    <property type="molecule type" value="Genomic_DNA"/>
</dbReference>
<gene>
    <name evidence="4" type="ORF">Q8W34_12370</name>
</gene>
<keyword evidence="1" id="KW-0929">Antimicrobial</keyword>
<evidence type="ECO:0000256" key="1">
    <source>
        <dbReference type="ARBA" id="ARBA00022529"/>
    </source>
</evidence>
<evidence type="ECO:0000259" key="3">
    <source>
        <dbReference type="Pfam" id="PF16754"/>
    </source>
</evidence>
<name>A0ABT9FG25_9GAMM</name>
<dbReference type="InterPro" id="IPR031922">
    <property type="entry name" value="Pesticin_C"/>
</dbReference>
<accession>A0ABT9FG25</accession>
<evidence type="ECO:0000313" key="4">
    <source>
        <dbReference type="EMBL" id="MDP2565431.1"/>
    </source>
</evidence>
<keyword evidence="4" id="KW-0326">Glycosidase</keyword>
<proteinExistence type="predicted"/>
<evidence type="ECO:0000256" key="2">
    <source>
        <dbReference type="ARBA" id="ARBA00022638"/>
    </source>
</evidence>
<dbReference type="Proteomes" id="UP001177212">
    <property type="component" value="Unassembled WGS sequence"/>
</dbReference>
<organism evidence="4 5">
    <name type="scientific">Pseudoalteromonas marina</name>
    <dbReference type="NCBI Taxonomy" id="267375"/>
    <lineage>
        <taxon>Bacteria</taxon>
        <taxon>Pseudomonadati</taxon>
        <taxon>Pseudomonadota</taxon>
        <taxon>Gammaproteobacteria</taxon>
        <taxon>Alteromonadales</taxon>
        <taxon>Pseudoalteromonadaceae</taxon>
        <taxon>Pseudoalteromonas</taxon>
    </lineage>
</organism>
<dbReference type="Gene3D" id="1.10.530.40">
    <property type="match status" value="1"/>
</dbReference>
<reference evidence="4" key="1">
    <citation type="submission" date="2023-07" db="EMBL/GenBank/DDBJ databases">
        <title>Genome content predicts the carbon catabolic preferences of heterotrophic bacteria.</title>
        <authorList>
            <person name="Gralka M."/>
        </authorList>
    </citation>
    <scope>NUCLEOTIDE SEQUENCE</scope>
    <source>
        <strain evidence="4">4G09</strain>
    </source>
</reference>
<keyword evidence="4" id="KW-0378">Hydrolase</keyword>
<keyword evidence="5" id="KW-1185">Reference proteome</keyword>
<feature type="domain" description="Pesticin C-terminal" evidence="3">
    <location>
        <begin position="7"/>
        <end position="68"/>
    </location>
</feature>
<dbReference type="GO" id="GO:0003796">
    <property type="term" value="F:lysozyme activity"/>
    <property type="evidence" value="ECO:0007669"/>
    <property type="project" value="UniProtKB-EC"/>
</dbReference>
<dbReference type="SUPFAM" id="SSF53955">
    <property type="entry name" value="Lysozyme-like"/>
    <property type="match status" value="1"/>
</dbReference>
<dbReference type="RefSeq" id="WP_305472271.1">
    <property type="nucleotide sequence ID" value="NZ_JAUYVT010000011.1"/>
</dbReference>
<evidence type="ECO:0000313" key="5">
    <source>
        <dbReference type="Proteomes" id="UP001177212"/>
    </source>
</evidence>
<dbReference type="Pfam" id="PF16754">
    <property type="entry name" value="Pesticin"/>
    <property type="match status" value="1"/>
</dbReference>